<dbReference type="InterPro" id="IPR044173">
    <property type="entry name" value="CASPL"/>
</dbReference>
<dbReference type="InterPro" id="IPR006459">
    <property type="entry name" value="CASP/CASPL"/>
</dbReference>
<dbReference type="Pfam" id="PF04535">
    <property type="entry name" value="CASP_dom"/>
    <property type="match status" value="1"/>
</dbReference>
<dbReference type="PANTHER" id="PTHR36488">
    <property type="entry name" value="CASP-LIKE PROTEIN 1U1"/>
    <property type="match status" value="1"/>
</dbReference>
<gene>
    <name evidence="10" type="ORF">Nepgr_030278</name>
</gene>
<dbReference type="AlphaFoldDB" id="A0AAD3TF16"/>
<feature type="transmembrane region" description="Helical" evidence="8">
    <location>
        <begin position="154"/>
        <end position="179"/>
    </location>
</feature>
<protein>
    <recommendedName>
        <fullName evidence="8">CASP-like protein</fullName>
    </recommendedName>
</protein>
<dbReference type="NCBIfam" id="TIGR01569">
    <property type="entry name" value="A_tha_TIGR01569"/>
    <property type="match status" value="1"/>
</dbReference>
<keyword evidence="7 8" id="KW-0472">Membrane</keyword>
<feature type="transmembrane region" description="Helical" evidence="8">
    <location>
        <begin position="20"/>
        <end position="41"/>
    </location>
</feature>
<evidence type="ECO:0000256" key="5">
    <source>
        <dbReference type="ARBA" id="ARBA00022692"/>
    </source>
</evidence>
<organism evidence="10 11">
    <name type="scientific">Nepenthes gracilis</name>
    <name type="common">Slender pitcher plant</name>
    <dbReference type="NCBI Taxonomy" id="150966"/>
    <lineage>
        <taxon>Eukaryota</taxon>
        <taxon>Viridiplantae</taxon>
        <taxon>Streptophyta</taxon>
        <taxon>Embryophyta</taxon>
        <taxon>Tracheophyta</taxon>
        <taxon>Spermatophyta</taxon>
        <taxon>Magnoliopsida</taxon>
        <taxon>eudicotyledons</taxon>
        <taxon>Gunneridae</taxon>
        <taxon>Pentapetalae</taxon>
        <taxon>Caryophyllales</taxon>
        <taxon>Nepenthaceae</taxon>
        <taxon>Nepenthes</taxon>
    </lineage>
</organism>
<evidence type="ECO:0000313" key="11">
    <source>
        <dbReference type="Proteomes" id="UP001279734"/>
    </source>
</evidence>
<evidence type="ECO:0000256" key="7">
    <source>
        <dbReference type="ARBA" id="ARBA00023136"/>
    </source>
</evidence>
<evidence type="ECO:0000256" key="6">
    <source>
        <dbReference type="ARBA" id="ARBA00022989"/>
    </source>
</evidence>
<dbReference type="EMBL" id="BSYO01000034">
    <property type="protein sequence ID" value="GMH28435.1"/>
    <property type="molecule type" value="Genomic_DNA"/>
</dbReference>
<evidence type="ECO:0000256" key="2">
    <source>
        <dbReference type="ARBA" id="ARBA00007651"/>
    </source>
</evidence>
<dbReference type="InterPro" id="IPR006702">
    <property type="entry name" value="CASP_dom"/>
</dbReference>
<evidence type="ECO:0000256" key="1">
    <source>
        <dbReference type="ARBA" id="ARBA00004651"/>
    </source>
</evidence>
<feature type="domain" description="Casparian strip membrane protein" evidence="9">
    <location>
        <begin position="17"/>
        <end position="168"/>
    </location>
</feature>
<keyword evidence="11" id="KW-1185">Reference proteome</keyword>
<comment type="similarity">
    <text evidence="2 8">Belongs to the Casparian strip membrane proteins (CASP) family.</text>
</comment>
<evidence type="ECO:0000256" key="8">
    <source>
        <dbReference type="RuleBase" id="RU361233"/>
    </source>
</evidence>
<accession>A0AAD3TF16</accession>
<reference evidence="10" key="1">
    <citation type="submission" date="2023-05" db="EMBL/GenBank/DDBJ databases">
        <title>Nepenthes gracilis genome sequencing.</title>
        <authorList>
            <person name="Fukushima K."/>
        </authorList>
    </citation>
    <scope>NUCLEOTIDE SEQUENCE</scope>
    <source>
        <strain evidence="10">SING2019-196</strain>
    </source>
</reference>
<keyword evidence="4 8" id="KW-1003">Cell membrane</keyword>
<evidence type="ECO:0000259" key="9">
    <source>
        <dbReference type="Pfam" id="PF04535"/>
    </source>
</evidence>
<dbReference type="Proteomes" id="UP001279734">
    <property type="component" value="Unassembled WGS sequence"/>
</dbReference>
<proteinExistence type="inferred from homology"/>
<dbReference type="PANTHER" id="PTHR36488:SF8">
    <property type="entry name" value="CASP-LIKE PROTEIN 1U1"/>
    <property type="match status" value="1"/>
</dbReference>
<evidence type="ECO:0000313" key="10">
    <source>
        <dbReference type="EMBL" id="GMH28435.1"/>
    </source>
</evidence>
<name>A0AAD3TF16_NEPGR</name>
<feature type="transmembrane region" description="Helical" evidence="8">
    <location>
        <begin position="106"/>
        <end position="134"/>
    </location>
</feature>
<comment type="caution">
    <text evidence="10">The sequence shown here is derived from an EMBL/GenBank/DDBJ whole genome shotgun (WGS) entry which is preliminary data.</text>
</comment>
<evidence type="ECO:0000256" key="4">
    <source>
        <dbReference type="ARBA" id="ARBA00022475"/>
    </source>
</evidence>
<evidence type="ECO:0000256" key="3">
    <source>
        <dbReference type="ARBA" id="ARBA00011489"/>
    </source>
</evidence>
<dbReference type="GO" id="GO:0005886">
    <property type="term" value="C:plasma membrane"/>
    <property type="evidence" value="ECO:0007669"/>
    <property type="project" value="UniProtKB-SubCell"/>
</dbReference>
<feature type="transmembrane region" description="Helical" evidence="8">
    <location>
        <begin position="72"/>
        <end position="94"/>
    </location>
</feature>
<comment type="subunit">
    <text evidence="3 8">Homodimer and heterodimers.</text>
</comment>
<keyword evidence="5 8" id="KW-0812">Transmembrane</keyword>
<sequence length="183" mass="19110">MEAQYDGVKLKEVAGGRGRAAAALLRAVALVLTLTSTLVLALDKETKAVAVTIGAITLEIPVTAKIKYSSTFVYSVVVNAIASGYGALSLLLMLANKGGKVRRATLLLVVGDMIMVALLFSGVGAAMAIGVIALKGNSHLRWNKVCNVFSKFCHIGLASFGFSLGASIAYLLLVSIAVFHLQK</sequence>
<keyword evidence="6 8" id="KW-1133">Transmembrane helix</keyword>
<comment type="subcellular location">
    <subcellularLocation>
        <location evidence="1 8">Cell membrane</location>
        <topology evidence="1 8">Multi-pass membrane protein</topology>
    </subcellularLocation>
</comment>